<accession>A0A5D0MHW0</accession>
<dbReference type="CDD" id="cd13616">
    <property type="entry name" value="PBP2_OsmF"/>
    <property type="match status" value="1"/>
</dbReference>
<name>A0A5D0MHW0_9BACT</name>
<dbReference type="InterPro" id="IPR007210">
    <property type="entry name" value="ABC_Gly_betaine_transp_sub-bd"/>
</dbReference>
<reference evidence="2" key="1">
    <citation type="submission" date="2019-08" db="EMBL/GenBank/DDBJ databases">
        <title>Genomic characterization of a novel candidate phylum (ARYD3) from a high temperature, high salinity tertiary oil reservoir in north central Oklahoma, USA.</title>
        <authorList>
            <person name="Youssef N.H."/>
            <person name="Yadav A."/>
            <person name="Elshahed M.S."/>
        </authorList>
    </citation>
    <scope>NUCLEOTIDE SEQUENCE [LARGE SCALE GENOMIC DNA]</scope>
    <source>
        <strain evidence="2">ARYD3</strain>
    </source>
</reference>
<dbReference type="Proteomes" id="UP000324143">
    <property type="component" value="Unassembled WGS sequence"/>
</dbReference>
<proteinExistence type="predicted"/>
<evidence type="ECO:0000313" key="3">
    <source>
        <dbReference type="Proteomes" id="UP000324143"/>
    </source>
</evidence>
<evidence type="ECO:0000259" key="1">
    <source>
        <dbReference type="Pfam" id="PF04069"/>
    </source>
</evidence>
<feature type="domain" description="ABC-type glycine betaine transport system substrate-binding" evidence="1">
    <location>
        <begin position="32"/>
        <end position="306"/>
    </location>
</feature>
<dbReference type="PROSITE" id="PS51257">
    <property type="entry name" value="PROKAR_LIPOPROTEIN"/>
    <property type="match status" value="1"/>
</dbReference>
<keyword evidence="3" id="KW-1185">Reference proteome</keyword>
<dbReference type="EMBL" id="VSIX01000056">
    <property type="protein sequence ID" value="TYB31081.1"/>
    <property type="molecule type" value="Genomic_DNA"/>
</dbReference>
<dbReference type="AlphaFoldDB" id="A0A5D0MHW0"/>
<dbReference type="GO" id="GO:0022857">
    <property type="term" value="F:transmembrane transporter activity"/>
    <property type="evidence" value="ECO:0007669"/>
    <property type="project" value="InterPro"/>
</dbReference>
<dbReference type="Gene3D" id="3.40.190.120">
    <property type="entry name" value="Osmoprotection protein (prox), domain 2"/>
    <property type="match status" value="1"/>
</dbReference>
<sequence length="316" mass="35454">MKKWVIAILAISLLFISIFSGCNVKSLEKKGPIIVASKIDTEGALLGHMIIIMLRKNKYVVIDKLEFGPTNVVREAIKNGEIDIYPEYTGNGNYFFDDTEKEIWKDAQKAYEKVKNLDLKKNNIAWLNPAKANNTWGIAIRKNLADKNDIANLSDLAEYINSGNKFKIACSEEFVNRPDALPAFEDTYGFSLKKDQKLVLSGGNTAQTEKAAYEETNGVNAAMAYGTDGQLSAFDLVLLKDNKNVQPVYQPAPIVRNEIIKEYPQIRKILNPVFASLTQEKLQKLNSKIAVEGRSPVVVARNYLKENNFINNNNNE</sequence>
<protein>
    <submittedName>
        <fullName evidence="2">ABC transporter substrate-binding protein</fullName>
    </submittedName>
</protein>
<evidence type="ECO:0000313" key="2">
    <source>
        <dbReference type="EMBL" id="TYB31081.1"/>
    </source>
</evidence>
<dbReference type="Pfam" id="PF04069">
    <property type="entry name" value="OpuAC"/>
    <property type="match status" value="1"/>
</dbReference>
<dbReference type="GO" id="GO:0043190">
    <property type="term" value="C:ATP-binding cassette (ABC) transporter complex"/>
    <property type="evidence" value="ECO:0007669"/>
    <property type="project" value="InterPro"/>
</dbReference>
<dbReference type="Gene3D" id="3.40.190.10">
    <property type="entry name" value="Periplasmic binding protein-like II"/>
    <property type="match status" value="1"/>
</dbReference>
<gene>
    <name evidence="2" type="ORF">FXF47_05865</name>
</gene>
<dbReference type="SUPFAM" id="SSF53850">
    <property type="entry name" value="Periplasmic binding protein-like II"/>
    <property type="match status" value="1"/>
</dbReference>
<organism evidence="2 3">
    <name type="scientific">Candidatus Mcinerneyibacterium aminivorans</name>
    <dbReference type="NCBI Taxonomy" id="2703815"/>
    <lineage>
        <taxon>Bacteria</taxon>
        <taxon>Candidatus Macinerneyibacteriota</taxon>
        <taxon>Candidatus Mcinerneyibacteria</taxon>
        <taxon>Candidatus Mcinerneyibacteriales</taxon>
        <taxon>Candidatus Mcinerneyibacteriaceae</taxon>
        <taxon>Candidatus Mcinerneyibacterium</taxon>
    </lineage>
</organism>
<comment type="caution">
    <text evidence="2">The sequence shown here is derived from an EMBL/GenBank/DDBJ whole genome shotgun (WGS) entry which is preliminary data.</text>
</comment>